<dbReference type="PATRIC" id="fig|943816.4.peg.1988"/>
<dbReference type="Proteomes" id="UP000175829">
    <property type="component" value="Unassembled WGS sequence"/>
</dbReference>
<evidence type="ECO:0000256" key="1">
    <source>
        <dbReference type="ARBA" id="ARBA00001974"/>
    </source>
</evidence>
<keyword evidence="8 13" id="KW-1133">Transmembrane helix</keyword>
<evidence type="ECO:0000256" key="10">
    <source>
        <dbReference type="ARBA" id="ARBA00023004"/>
    </source>
</evidence>
<feature type="transmembrane region" description="Helical" evidence="13">
    <location>
        <begin position="209"/>
        <end position="228"/>
    </location>
</feature>
<feature type="transmembrane region" description="Helical" evidence="13">
    <location>
        <begin position="25"/>
        <end position="48"/>
    </location>
</feature>
<dbReference type="GO" id="GO:0016020">
    <property type="term" value="C:membrane"/>
    <property type="evidence" value="ECO:0007669"/>
    <property type="project" value="UniProtKB-SubCell"/>
</dbReference>
<keyword evidence="5" id="KW-0001">2Fe-2S</keyword>
<feature type="transmembrane region" description="Helical" evidence="13">
    <location>
        <begin position="145"/>
        <end position="163"/>
    </location>
</feature>
<feature type="transmembrane region" description="Helical" evidence="13">
    <location>
        <begin position="68"/>
        <end position="87"/>
    </location>
</feature>
<evidence type="ECO:0000313" key="16">
    <source>
        <dbReference type="Proteomes" id="UP000175829"/>
    </source>
</evidence>
<comment type="cofactor">
    <cofactor evidence="1">
        <name>FAD</name>
        <dbReference type="ChEBI" id="CHEBI:57692"/>
    </cofactor>
</comment>
<sequence length="456" mass="48759">MAAHAARSTPPRRGRAGLPLPGRDTWAALLVSAAGRLGAAGVVALWWADTGSVVGAAGWLTGAGRLTGLLAGYLCAVLVILMARIPVLDRTLGTDRLARWHAAAGRYTISLILAHAVLIIEGYALTGGTGPVRQTARLVLDYPDMLKATAACALFLATAVLSARAARRRLSYETWYFLHLLTYAAIFLAFGHQLSNGAEFTGNPAARAAWYALYATAAGLLVVFRLLAPLRFGLRHRLRVAEVRPEGPGVVSVRLTGRRLGEMAAREGQFFRWRFLDRRLWWTATPYSLSAPVGPYGMRITVKAAGGHSAALARLRPGTRVWAEGPYGAMTAARARSRKSLLLAGGVGIAPLRALFETLPGDPVLLFRARTVHDLVLREELDAIAAARGARVHYSVSEPPGLRLPMEPGALRALVPDVAERDCFVCGPPGMAEAARSALVAAGVPSRRIHQEAFAL</sequence>
<dbReference type="PROSITE" id="PS51384">
    <property type="entry name" value="FAD_FR"/>
    <property type="match status" value="1"/>
</dbReference>
<keyword evidence="12 13" id="KW-0472">Membrane</keyword>
<dbReference type="SUPFAM" id="SSF63380">
    <property type="entry name" value="Riboflavin synthase domain-like"/>
    <property type="match status" value="1"/>
</dbReference>
<dbReference type="InterPro" id="IPR039261">
    <property type="entry name" value="FNR_nucleotide-bd"/>
</dbReference>
<evidence type="ECO:0000256" key="3">
    <source>
        <dbReference type="ARBA" id="ARBA00022630"/>
    </source>
</evidence>
<dbReference type="GO" id="GO:0016491">
    <property type="term" value="F:oxidoreductase activity"/>
    <property type="evidence" value="ECO:0007669"/>
    <property type="project" value="UniProtKB-KW"/>
</dbReference>
<accession>A0A1E7K3P8</accession>
<dbReference type="PANTHER" id="PTHR47354:SF8">
    <property type="entry name" value="1,2-PHENYLACETYL-COA EPOXIDASE, SUBUNIT E"/>
    <property type="match status" value="1"/>
</dbReference>
<dbReference type="SUPFAM" id="SSF52343">
    <property type="entry name" value="Ferredoxin reductase-like, C-terminal NADP-linked domain"/>
    <property type="match status" value="1"/>
</dbReference>
<evidence type="ECO:0000256" key="8">
    <source>
        <dbReference type="ARBA" id="ARBA00022989"/>
    </source>
</evidence>
<keyword evidence="4 13" id="KW-0812">Transmembrane</keyword>
<dbReference type="Gene3D" id="2.40.30.10">
    <property type="entry name" value="Translation factors"/>
    <property type="match status" value="1"/>
</dbReference>
<dbReference type="GO" id="GO:0050660">
    <property type="term" value="F:flavin adenine dinucleotide binding"/>
    <property type="evidence" value="ECO:0007669"/>
    <property type="project" value="TreeGrafter"/>
</dbReference>
<keyword evidence="9" id="KW-0560">Oxidoreductase</keyword>
<proteinExistence type="predicted"/>
<evidence type="ECO:0000256" key="7">
    <source>
        <dbReference type="ARBA" id="ARBA00022827"/>
    </source>
</evidence>
<comment type="caution">
    <text evidence="15">The sequence shown here is derived from an EMBL/GenBank/DDBJ whole genome shotgun (WGS) entry which is preliminary data.</text>
</comment>
<evidence type="ECO:0000256" key="9">
    <source>
        <dbReference type="ARBA" id="ARBA00023002"/>
    </source>
</evidence>
<keyword evidence="11" id="KW-0411">Iron-sulfur</keyword>
<dbReference type="InterPro" id="IPR013130">
    <property type="entry name" value="Fe3_Rdtase_TM_dom"/>
</dbReference>
<dbReference type="Gene3D" id="3.40.50.80">
    <property type="entry name" value="Nucleotide-binding domain of ferredoxin-NADP reductase (FNR) module"/>
    <property type="match status" value="1"/>
</dbReference>
<feature type="domain" description="FAD-binding FR-type" evidence="14">
    <location>
        <begin position="233"/>
        <end position="333"/>
    </location>
</feature>
<keyword evidence="7" id="KW-0274">FAD</keyword>
<comment type="subcellular location">
    <subcellularLocation>
        <location evidence="2">Membrane</location>
        <topology evidence="2">Multi-pass membrane protein</topology>
    </subcellularLocation>
</comment>
<reference evidence="15 16" key="1">
    <citation type="journal article" date="2016" name="Front. Microbiol.">
        <title>Comparative Genomics Analysis of Streptomyces Species Reveals Their Adaptation to the Marine Environment and Their Diversity at the Genomic Level.</title>
        <authorList>
            <person name="Tian X."/>
            <person name="Zhang Z."/>
            <person name="Yang T."/>
            <person name="Chen M."/>
            <person name="Li J."/>
            <person name="Chen F."/>
            <person name="Yang J."/>
            <person name="Li W."/>
            <person name="Zhang B."/>
            <person name="Zhang Z."/>
            <person name="Wu J."/>
            <person name="Zhang C."/>
            <person name="Long L."/>
            <person name="Xiao J."/>
        </authorList>
    </citation>
    <scope>NUCLEOTIDE SEQUENCE [LARGE SCALE GENOMIC DNA]</scope>
    <source>
        <strain evidence="15 16">SCSIO M10379</strain>
    </source>
</reference>
<dbReference type="EMBL" id="LJGV01000022">
    <property type="protein sequence ID" value="OEU98544.1"/>
    <property type="molecule type" value="Genomic_DNA"/>
</dbReference>
<keyword evidence="10" id="KW-0408">Iron</keyword>
<dbReference type="PRINTS" id="PR00409">
    <property type="entry name" value="PHDIOXRDTASE"/>
</dbReference>
<dbReference type="GO" id="GO:0051537">
    <property type="term" value="F:2 iron, 2 sulfur cluster binding"/>
    <property type="evidence" value="ECO:0007669"/>
    <property type="project" value="UniProtKB-KW"/>
</dbReference>
<dbReference type="CDD" id="cd06198">
    <property type="entry name" value="FNR_like_3"/>
    <property type="match status" value="1"/>
</dbReference>
<dbReference type="InterPro" id="IPR017938">
    <property type="entry name" value="Riboflavin_synthase-like_b-brl"/>
</dbReference>
<evidence type="ECO:0000256" key="5">
    <source>
        <dbReference type="ARBA" id="ARBA00022714"/>
    </source>
</evidence>
<evidence type="ECO:0000256" key="4">
    <source>
        <dbReference type="ARBA" id="ARBA00022692"/>
    </source>
</evidence>
<feature type="transmembrane region" description="Helical" evidence="13">
    <location>
        <begin position="175"/>
        <end position="194"/>
    </location>
</feature>
<evidence type="ECO:0000256" key="11">
    <source>
        <dbReference type="ARBA" id="ARBA00023014"/>
    </source>
</evidence>
<evidence type="ECO:0000259" key="14">
    <source>
        <dbReference type="PROSITE" id="PS51384"/>
    </source>
</evidence>
<keyword evidence="3" id="KW-0285">Flavoprotein</keyword>
<evidence type="ECO:0000256" key="13">
    <source>
        <dbReference type="SAM" id="Phobius"/>
    </source>
</evidence>
<dbReference type="Pfam" id="PF01794">
    <property type="entry name" value="Ferric_reduct"/>
    <property type="match status" value="1"/>
</dbReference>
<gene>
    <name evidence="15" type="ORF">AN217_12780</name>
</gene>
<dbReference type="PANTHER" id="PTHR47354">
    <property type="entry name" value="NADH OXIDOREDUCTASE HCR"/>
    <property type="match status" value="1"/>
</dbReference>
<organism evidence="15 16">
    <name type="scientific">Streptomyces qinglanensis</name>
    <dbReference type="NCBI Taxonomy" id="943816"/>
    <lineage>
        <taxon>Bacteria</taxon>
        <taxon>Bacillati</taxon>
        <taxon>Actinomycetota</taxon>
        <taxon>Actinomycetes</taxon>
        <taxon>Kitasatosporales</taxon>
        <taxon>Streptomycetaceae</taxon>
        <taxon>Streptomyces</taxon>
    </lineage>
</organism>
<evidence type="ECO:0000313" key="15">
    <source>
        <dbReference type="EMBL" id="OEU98544.1"/>
    </source>
</evidence>
<dbReference type="AlphaFoldDB" id="A0A1E7K3P8"/>
<keyword evidence="6" id="KW-0479">Metal-binding</keyword>
<protein>
    <submittedName>
        <fullName evidence="15">Ferric reductase</fullName>
    </submittedName>
</protein>
<dbReference type="InterPro" id="IPR001433">
    <property type="entry name" value="OxRdtase_FAD/NAD-bd"/>
</dbReference>
<evidence type="ECO:0000256" key="12">
    <source>
        <dbReference type="ARBA" id="ARBA00023136"/>
    </source>
</evidence>
<evidence type="ECO:0000256" key="6">
    <source>
        <dbReference type="ARBA" id="ARBA00022723"/>
    </source>
</evidence>
<name>A0A1E7K3P8_9ACTN</name>
<dbReference type="GO" id="GO:0046872">
    <property type="term" value="F:metal ion binding"/>
    <property type="evidence" value="ECO:0007669"/>
    <property type="project" value="UniProtKB-KW"/>
</dbReference>
<dbReference type="RefSeq" id="WP_019356512.1">
    <property type="nucleotide sequence ID" value="NZ_LJGV01000022.1"/>
</dbReference>
<dbReference type="Pfam" id="PF00175">
    <property type="entry name" value="NAD_binding_1"/>
    <property type="match status" value="1"/>
</dbReference>
<feature type="transmembrane region" description="Helical" evidence="13">
    <location>
        <begin position="107"/>
        <end position="125"/>
    </location>
</feature>
<dbReference type="InterPro" id="IPR050415">
    <property type="entry name" value="MRET"/>
</dbReference>
<dbReference type="InterPro" id="IPR017927">
    <property type="entry name" value="FAD-bd_FR_type"/>
</dbReference>
<evidence type="ECO:0000256" key="2">
    <source>
        <dbReference type="ARBA" id="ARBA00004141"/>
    </source>
</evidence>